<evidence type="ECO:0000256" key="8">
    <source>
        <dbReference type="ARBA" id="ARBA00023136"/>
    </source>
</evidence>
<feature type="transmembrane region" description="Helical" evidence="11">
    <location>
        <begin position="108"/>
        <end position="139"/>
    </location>
</feature>
<reference evidence="14" key="1">
    <citation type="submission" date="2018-11" db="EMBL/GenBank/DDBJ databases">
        <title>Rhizobium chutanense sp. nov., isolated from root nodules of Phaseolus vulgaris in China.</title>
        <authorList>
            <person name="Huo Y."/>
        </authorList>
    </citation>
    <scope>NUCLEOTIDE SEQUENCE [LARGE SCALE GENOMIC DNA]</scope>
    <source>
        <strain evidence="14">CCBAU 65647</strain>
    </source>
</reference>
<feature type="transmembrane region" description="Helical" evidence="11">
    <location>
        <begin position="145"/>
        <end position="164"/>
    </location>
</feature>
<dbReference type="InterPro" id="IPR000515">
    <property type="entry name" value="MetI-like"/>
</dbReference>
<evidence type="ECO:0000256" key="9">
    <source>
        <dbReference type="ARBA" id="ARBA00037216"/>
    </source>
</evidence>
<keyword evidence="7 11" id="KW-1133">Transmembrane helix</keyword>
<feature type="transmembrane region" description="Helical" evidence="11">
    <location>
        <begin position="71"/>
        <end position="96"/>
    </location>
</feature>
<dbReference type="PANTHER" id="PTHR43848">
    <property type="entry name" value="PUTRESCINE TRANSPORT SYSTEM PERMEASE PROTEIN POTI"/>
    <property type="match status" value="1"/>
</dbReference>
<evidence type="ECO:0000256" key="1">
    <source>
        <dbReference type="ARBA" id="ARBA00004429"/>
    </source>
</evidence>
<evidence type="ECO:0000256" key="2">
    <source>
        <dbReference type="ARBA" id="ARBA00007069"/>
    </source>
</evidence>
<accession>A0A3S0QWR8</accession>
<evidence type="ECO:0000313" key="14">
    <source>
        <dbReference type="Proteomes" id="UP000278823"/>
    </source>
</evidence>
<dbReference type="Pfam" id="PF00528">
    <property type="entry name" value="BPD_transp_1"/>
    <property type="match status" value="1"/>
</dbReference>
<dbReference type="CDD" id="cd06261">
    <property type="entry name" value="TM_PBP2"/>
    <property type="match status" value="1"/>
</dbReference>
<dbReference type="GO" id="GO:0005886">
    <property type="term" value="C:plasma membrane"/>
    <property type="evidence" value="ECO:0007669"/>
    <property type="project" value="UniProtKB-SubCell"/>
</dbReference>
<evidence type="ECO:0000256" key="3">
    <source>
        <dbReference type="ARBA" id="ARBA00022448"/>
    </source>
</evidence>
<feature type="transmembrane region" description="Helical" evidence="11">
    <location>
        <begin position="247"/>
        <end position="268"/>
    </location>
</feature>
<dbReference type="InterPro" id="IPR035906">
    <property type="entry name" value="MetI-like_sf"/>
</dbReference>
<dbReference type="SUPFAM" id="SSF161098">
    <property type="entry name" value="MetI-like"/>
    <property type="match status" value="1"/>
</dbReference>
<comment type="caution">
    <text evidence="13">The sequence shown here is derived from an EMBL/GenBank/DDBJ whole genome shotgun (WGS) entry which is preliminary data.</text>
</comment>
<feature type="transmembrane region" description="Helical" evidence="11">
    <location>
        <begin position="192"/>
        <end position="212"/>
    </location>
</feature>
<comment type="function">
    <text evidence="9">Required for the activity of the bacterial periplasmic transport system of putrescine and spermidine.</text>
</comment>
<comment type="subcellular location">
    <subcellularLocation>
        <location evidence="1">Cell inner membrane</location>
        <topology evidence="1">Multi-pass membrane protein</topology>
    </subcellularLocation>
    <subcellularLocation>
        <location evidence="11">Cell membrane</location>
        <topology evidence="11">Multi-pass membrane protein</topology>
    </subcellularLocation>
</comment>
<protein>
    <recommendedName>
        <fullName evidence="10">Spermidine/putrescine transport system permease protein PotC</fullName>
    </recommendedName>
</protein>
<keyword evidence="8 11" id="KW-0472">Membrane</keyword>
<proteinExistence type="inferred from homology"/>
<feature type="domain" description="ABC transmembrane type-1" evidence="12">
    <location>
        <begin position="72"/>
        <end position="265"/>
    </location>
</feature>
<feature type="transmembrane region" description="Helical" evidence="11">
    <location>
        <begin position="18"/>
        <end position="41"/>
    </location>
</feature>
<dbReference type="GO" id="GO:0055085">
    <property type="term" value="P:transmembrane transport"/>
    <property type="evidence" value="ECO:0007669"/>
    <property type="project" value="InterPro"/>
</dbReference>
<name>A0A3S0QWR8_9HYPH</name>
<evidence type="ECO:0000256" key="10">
    <source>
        <dbReference type="ARBA" id="ARBA00039580"/>
    </source>
</evidence>
<gene>
    <name evidence="13" type="ORF">EFQ99_05825</name>
</gene>
<dbReference type="Proteomes" id="UP000278823">
    <property type="component" value="Unassembled WGS sequence"/>
</dbReference>
<evidence type="ECO:0000256" key="7">
    <source>
        <dbReference type="ARBA" id="ARBA00022989"/>
    </source>
</evidence>
<organism evidence="13 14">
    <name type="scientific">Rhizobium vallis</name>
    <dbReference type="NCBI Taxonomy" id="634290"/>
    <lineage>
        <taxon>Bacteria</taxon>
        <taxon>Pseudomonadati</taxon>
        <taxon>Pseudomonadota</taxon>
        <taxon>Alphaproteobacteria</taxon>
        <taxon>Hyphomicrobiales</taxon>
        <taxon>Rhizobiaceae</taxon>
        <taxon>Rhizobium/Agrobacterium group</taxon>
        <taxon>Rhizobium</taxon>
    </lineage>
</organism>
<evidence type="ECO:0000256" key="5">
    <source>
        <dbReference type="ARBA" id="ARBA00022519"/>
    </source>
</evidence>
<evidence type="ECO:0000313" key="13">
    <source>
        <dbReference type="EMBL" id="RUM25819.1"/>
    </source>
</evidence>
<evidence type="ECO:0000256" key="4">
    <source>
        <dbReference type="ARBA" id="ARBA00022475"/>
    </source>
</evidence>
<dbReference type="PROSITE" id="PS50928">
    <property type="entry name" value="ABC_TM1"/>
    <property type="match status" value="1"/>
</dbReference>
<dbReference type="PANTHER" id="PTHR43848:SF5">
    <property type="entry name" value="SPERMIDINE_PUTRESCINE TRANSPORT SYSTEM PERMEASE PROTEIN POTC"/>
    <property type="match status" value="1"/>
</dbReference>
<evidence type="ECO:0000259" key="12">
    <source>
        <dbReference type="PROSITE" id="PS50928"/>
    </source>
</evidence>
<dbReference type="InterPro" id="IPR051789">
    <property type="entry name" value="Bact_Polyamine_Transport"/>
</dbReference>
<keyword evidence="4" id="KW-1003">Cell membrane</keyword>
<evidence type="ECO:0000256" key="6">
    <source>
        <dbReference type="ARBA" id="ARBA00022692"/>
    </source>
</evidence>
<dbReference type="EMBL" id="RJTH01000002">
    <property type="protein sequence ID" value="RUM25819.1"/>
    <property type="molecule type" value="Genomic_DNA"/>
</dbReference>
<evidence type="ECO:0000256" key="11">
    <source>
        <dbReference type="RuleBase" id="RU363032"/>
    </source>
</evidence>
<dbReference type="RefSeq" id="WP_126919723.1">
    <property type="nucleotide sequence ID" value="NZ_ML133687.1"/>
</dbReference>
<keyword evidence="14" id="KW-1185">Reference proteome</keyword>
<keyword evidence="6 11" id="KW-0812">Transmembrane</keyword>
<comment type="similarity">
    <text evidence="2">Belongs to the binding-protein-dependent transport system permease family. CysTW subfamily.</text>
</comment>
<keyword evidence="5" id="KW-0997">Cell inner membrane</keyword>
<keyword evidence="3 11" id="KW-0813">Transport</keyword>
<dbReference type="AlphaFoldDB" id="A0A3S0QWR8"/>
<dbReference type="Gene3D" id="1.10.3720.10">
    <property type="entry name" value="MetI-like"/>
    <property type="match status" value="1"/>
</dbReference>
<dbReference type="OrthoDB" id="9782004at2"/>
<sequence length="274" mass="29560">MANGFTHGAADVKRQPGFAFIAAICIAVLYLPLMIIAIYSFNAASNIGAAWTGFTIDWYASALQNREFYDAAILSIVLAFAAMAIATVLATAAALGTTRGRPWRGQTAAFITLTTPLVVPEIVTGISLLAFFAALAALVDINLGLGKLLIAHVTFCIPFAYLPIKARLEGMDETLDSAAADLYATRWQTFRYVTLPLLVPGISSGAALAFIVSFDDFTITQLIAGPGETTLPLYIYTRIRRSLTPEINAMCTLLLMISFIFIILSFAISKRRSQ</sequence>